<dbReference type="Proteomes" id="UP000263273">
    <property type="component" value="Unassembled WGS sequence"/>
</dbReference>
<dbReference type="InterPro" id="IPR003148">
    <property type="entry name" value="RCK_N"/>
</dbReference>
<dbReference type="Pfam" id="PF02254">
    <property type="entry name" value="TrkA_N"/>
    <property type="match status" value="2"/>
</dbReference>
<feature type="coiled-coil region" evidence="7">
    <location>
        <begin position="246"/>
        <end position="273"/>
    </location>
</feature>
<organism evidence="10 11">
    <name type="scientific">Syntrophomonas wolfei</name>
    <dbReference type="NCBI Taxonomy" id="863"/>
    <lineage>
        <taxon>Bacteria</taxon>
        <taxon>Bacillati</taxon>
        <taxon>Bacillota</taxon>
        <taxon>Clostridia</taxon>
        <taxon>Eubacteriales</taxon>
        <taxon>Syntrophomonadaceae</taxon>
        <taxon>Syntrophomonas</taxon>
    </lineage>
</organism>
<dbReference type="NCBIfam" id="NF007039">
    <property type="entry name" value="PRK09496.3-2"/>
    <property type="match status" value="1"/>
</dbReference>
<dbReference type="GO" id="GO:0015079">
    <property type="term" value="F:potassium ion transmembrane transporter activity"/>
    <property type="evidence" value="ECO:0007669"/>
    <property type="project" value="InterPro"/>
</dbReference>
<sequence length="450" mass="50028">MKAIIIGAGKVGFSMAEMLSEENHDVVVIEQSPERQQILEDTLDIQVINGSASSFSVLEAAGVREADILLAVTEFDELNMLACMLAKQYGTRVTVARVRNTEYLELKHISLNQLMGIDLIINPERVTAFHIAQIVKNPEALNVDYYAEGKVQLVELRIQPNSPLVGKTLTDADSSLPYNIVSIVRNHKTIVPRGQDTFYAGDHINLMAQSSDIVEVEKLLGFYRQKINQVTILGGGRTGYHLAQILEEQKINIKIIEKDLKRAEKISEKLNNTLVIHGDGSDYQLLDEENVGQSDIFVAVTDDDKINMLCSLIVKNLGVKTTICQLKRFEVIPLVEQIDIDIVLSPRILTAGAILKYIRRGDIVSVTILGEEKAEMLELFAQPGSIAVNKKIQDIKFPRGSVVGAVVRGEQVIVPDGNFKINAFDRVIVFTLPQDLPKVEKLFLKGAWLF</sequence>
<feature type="domain" description="RCK N-terminal" evidence="8">
    <location>
        <begin position="227"/>
        <end position="344"/>
    </location>
</feature>
<dbReference type="Pfam" id="PF02080">
    <property type="entry name" value="TrkA_C"/>
    <property type="match status" value="2"/>
</dbReference>
<dbReference type="InterPro" id="IPR050721">
    <property type="entry name" value="Trk_Ktr_HKT_K-transport"/>
</dbReference>
<evidence type="ECO:0000256" key="5">
    <source>
        <dbReference type="ARBA" id="ARBA00023027"/>
    </source>
</evidence>
<evidence type="ECO:0000256" key="1">
    <source>
        <dbReference type="ARBA" id="ARBA00017378"/>
    </source>
</evidence>
<keyword evidence="3" id="KW-0633">Potassium transport</keyword>
<dbReference type="PRINTS" id="PR00335">
    <property type="entry name" value="KUPTAKETRKA"/>
</dbReference>
<dbReference type="PROSITE" id="PS51201">
    <property type="entry name" value="RCK_N"/>
    <property type="match status" value="2"/>
</dbReference>
<dbReference type="GO" id="GO:0005886">
    <property type="term" value="C:plasma membrane"/>
    <property type="evidence" value="ECO:0007669"/>
    <property type="project" value="InterPro"/>
</dbReference>
<dbReference type="Gene3D" id="3.30.70.1450">
    <property type="entry name" value="Regulator of K+ conductance, C-terminal domain"/>
    <property type="match status" value="2"/>
</dbReference>
<evidence type="ECO:0000256" key="7">
    <source>
        <dbReference type="SAM" id="Coils"/>
    </source>
</evidence>
<keyword evidence="6" id="KW-0406">Ion transport</keyword>
<dbReference type="NCBIfam" id="NF007032">
    <property type="entry name" value="PRK09496.1-4"/>
    <property type="match status" value="1"/>
</dbReference>
<evidence type="ECO:0000259" key="8">
    <source>
        <dbReference type="PROSITE" id="PS51201"/>
    </source>
</evidence>
<keyword evidence="5" id="KW-0520">NAD</keyword>
<dbReference type="EMBL" id="DNZF01000091">
    <property type="protein sequence ID" value="HBK53137.1"/>
    <property type="molecule type" value="Genomic_DNA"/>
</dbReference>
<dbReference type="NCBIfam" id="NF007031">
    <property type="entry name" value="PRK09496.1-2"/>
    <property type="match status" value="1"/>
</dbReference>
<reference evidence="10 11" key="1">
    <citation type="journal article" date="2018" name="Nat. Biotechnol.">
        <title>A standardized bacterial taxonomy based on genome phylogeny substantially revises the tree of life.</title>
        <authorList>
            <person name="Parks D.H."/>
            <person name="Chuvochina M."/>
            <person name="Waite D.W."/>
            <person name="Rinke C."/>
            <person name="Skarshewski A."/>
            <person name="Chaumeil P.A."/>
            <person name="Hugenholtz P."/>
        </authorList>
    </citation>
    <scope>NUCLEOTIDE SEQUENCE [LARGE SCALE GENOMIC DNA]</scope>
    <source>
        <strain evidence="10">UBA10948</strain>
    </source>
</reference>
<dbReference type="RefSeq" id="WP_061213770.1">
    <property type="nucleotide sequence ID" value="NZ_DHSN01000014.1"/>
</dbReference>
<dbReference type="NCBIfam" id="NF007041">
    <property type="entry name" value="PRK09496.3-4"/>
    <property type="match status" value="1"/>
</dbReference>
<dbReference type="PANTHER" id="PTHR43833">
    <property type="entry name" value="POTASSIUM CHANNEL PROTEIN 2-RELATED-RELATED"/>
    <property type="match status" value="1"/>
</dbReference>
<comment type="caution">
    <text evidence="10">The sequence shown here is derived from an EMBL/GenBank/DDBJ whole genome shotgun (WGS) entry which is preliminary data.</text>
</comment>
<dbReference type="PROSITE" id="PS51202">
    <property type="entry name" value="RCK_C"/>
    <property type="match status" value="2"/>
</dbReference>
<dbReference type="InterPro" id="IPR006037">
    <property type="entry name" value="RCK_C"/>
</dbReference>
<protein>
    <recommendedName>
        <fullName evidence="1">Trk system potassium uptake protein TrkA</fullName>
    </recommendedName>
</protein>
<keyword evidence="4" id="KW-0630">Potassium</keyword>
<evidence type="ECO:0000256" key="4">
    <source>
        <dbReference type="ARBA" id="ARBA00022958"/>
    </source>
</evidence>
<dbReference type="InterPro" id="IPR036721">
    <property type="entry name" value="RCK_C_sf"/>
</dbReference>
<feature type="domain" description="RCK C-terminal" evidence="9">
    <location>
        <begin position="141"/>
        <end position="222"/>
    </location>
</feature>
<keyword evidence="2" id="KW-0813">Transport</keyword>
<name>A0A354YY33_9FIRM</name>
<feature type="domain" description="RCK C-terminal" evidence="9">
    <location>
        <begin position="364"/>
        <end position="445"/>
    </location>
</feature>
<evidence type="ECO:0000256" key="6">
    <source>
        <dbReference type="ARBA" id="ARBA00023065"/>
    </source>
</evidence>
<evidence type="ECO:0000256" key="3">
    <source>
        <dbReference type="ARBA" id="ARBA00022538"/>
    </source>
</evidence>
<evidence type="ECO:0000313" key="10">
    <source>
        <dbReference type="EMBL" id="HBK53137.1"/>
    </source>
</evidence>
<evidence type="ECO:0000259" key="9">
    <source>
        <dbReference type="PROSITE" id="PS51202"/>
    </source>
</evidence>
<gene>
    <name evidence="10" type="ORF">DDZ44_04275</name>
</gene>
<keyword evidence="7" id="KW-0175">Coiled coil</keyword>
<dbReference type="PANTHER" id="PTHR43833:SF5">
    <property type="entry name" value="TRK SYSTEM POTASSIUM UPTAKE PROTEIN TRKA"/>
    <property type="match status" value="1"/>
</dbReference>
<accession>A0A354YY33</accession>
<evidence type="ECO:0000256" key="2">
    <source>
        <dbReference type="ARBA" id="ARBA00022448"/>
    </source>
</evidence>
<dbReference type="InterPro" id="IPR036291">
    <property type="entry name" value="NAD(P)-bd_dom_sf"/>
</dbReference>
<dbReference type="STRING" id="378794.GCA_001570625_01271"/>
<dbReference type="AlphaFoldDB" id="A0A354YY33"/>
<proteinExistence type="predicted"/>
<dbReference type="InterPro" id="IPR006036">
    <property type="entry name" value="K_uptake_TrkA"/>
</dbReference>
<dbReference type="Gene3D" id="3.40.50.720">
    <property type="entry name" value="NAD(P)-binding Rossmann-like Domain"/>
    <property type="match status" value="2"/>
</dbReference>
<dbReference type="SUPFAM" id="SSF51735">
    <property type="entry name" value="NAD(P)-binding Rossmann-fold domains"/>
    <property type="match status" value="2"/>
</dbReference>
<dbReference type="NCBIfam" id="NF007038">
    <property type="entry name" value="PRK09496.2-6"/>
    <property type="match status" value="1"/>
</dbReference>
<dbReference type="SUPFAM" id="SSF116726">
    <property type="entry name" value="TrkA C-terminal domain-like"/>
    <property type="match status" value="2"/>
</dbReference>
<evidence type="ECO:0000313" key="11">
    <source>
        <dbReference type="Proteomes" id="UP000263273"/>
    </source>
</evidence>
<feature type="domain" description="RCK N-terminal" evidence="8">
    <location>
        <begin position="1"/>
        <end position="121"/>
    </location>
</feature>